<name>A0ABP8QLM2_9BACT</name>
<keyword evidence="5" id="KW-1185">Reference proteome</keyword>
<evidence type="ECO:0000313" key="4">
    <source>
        <dbReference type="EMBL" id="GAA4504692.1"/>
    </source>
</evidence>
<keyword evidence="1" id="KW-0732">Signal</keyword>
<accession>A0ABP8QLM2</accession>
<comment type="caution">
    <text evidence="4">The sequence shown here is derived from an EMBL/GenBank/DDBJ whole genome shotgun (WGS) entry which is preliminary data.</text>
</comment>
<feature type="domain" description="Alginate lyase" evidence="3">
    <location>
        <begin position="58"/>
        <end position="274"/>
    </location>
</feature>
<evidence type="ECO:0000256" key="2">
    <source>
        <dbReference type="ARBA" id="ARBA00023239"/>
    </source>
</evidence>
<dbReference type="Pfam" id="PF05426">
    <property type="entry name" value="Alginate_lyase"/>
    <property type="match status" value="1"/>
</dbReference>
<dbReference type="InterPro" id="IPR008397">
    <property type="entry name" value="Alginate_lyase_dom"/>
</dbReference>
<dbReference type="SUPFAM" id="SSF48230">
    <property type="entry name" value="Chondroitin AC/alginate lyase"/>
    <property type="match status" value="1"/>
</dbReference>
<dbReference type="EMBL" id="BAABGQ010000008">
    <property type="protein sequence ID" value="GAA4504692.1"/>
    <property type="molecule type" value="Genomic_DNA"/>
</dbReference>
<reference evidence="5" key="1">
    <citation type="journal article" date="2019" name="Int. J. Syst. Evol. Microbiol.">
        <title>The Global Catalogue of Microorganisms (GCM) 10K type strain sequencing project: providing services to taxonomists for standard genome sequencing and annotation.</title>
        <authorList>
            <consortium name="The Broad Institute Genomics Platform"/>
            <consortium name="The Broad Institute Genome Sequencing Center for Infectious Disease"/>
            <person name="Wu L."/>
            <person name="Ma J."/>
        </authorList>
    </citation>
    <scope>NUCLEOTIDE SEQUENCE [LARGE SCALE GENOMIC DNA]</scope>
    <source>
        <strain evidence="5">JCM 17841</strain>
    </source>
</reference>
<evidence type="ECO:0000256" key="1">
    <source>
        <dbReference type="ARBA" id="ARBA00022729"/>
    </source>
</evidence>
<dbReference type="Proteomes" id="UP001501243">
    <property type="component" value="Unassembled WGS sequence"/>
</dbReference>
<dbReference type="Gene3D" id="1.50.10.100">
    <property type="entry name" value="Chondroitin AC/alginate lyase"/>
    <property type="match status" value="1"/>
</dbReference>
<gene>
    <name evidence="4" type="ORF">GCM10023172_31340</name>
</gene>
<protein>
    <recommendedName>
        <fullName evidence="3">Alginate lyase domain-containing protein</fullName>
    </recommendedName>
</protein>
<evidence type="ECO:0000259" key="3">
    <source>
        <dbReference type="Pfam" id="PF05426"/>
    </source>
</evidence>
<organism evidence="4 5">
    <name type="scientific">Hymenobacter ginsengisoli</name>
    <dbReference type="NCBI Taxonomy" id="1051626"/>
    <lineage>
        <taxon>Bacteria</taxon>
        <taxon>Pseudomonadati</taxon>
        <taxon>Bacteroidota</taxon>
        <taxon>Cytophagia</taxon>
        <taxon>Cytophagales</taxon>
        <taxon>Hymenobacteraceae</taxon>
        <taxon>Hymenobacter</taxon>
    </lineage>
</organism>
<proteinExistence type="predicted"/>
<keyword evidence="2" id="KW-0456">Lyase</keyword>
<sequence length="338" mass="36918">MLTTQASLDQVAAQLKAGDKARVAGLQQVVAYLAKHPIPTSFPSVVYAVAGAGSPTEDQIRRDAELAYACALRWAATGEAAYARQARQILDGYARNFQRYSTSPKPDGSPTEFRQTYLEAAWVAPTFVAAAEIIRYYRLGGKTGAGWPAADVAAFSTFLKKLQTDYVDPLPAGTSWVNNWQVSCAYAQLALGVWFDDRAEYEKGYRYALAVQPQVFYANGNVKELCDRDCHHPQYTLTGLTNAAEIARLQTGDTALYALHNQQLRVGWEKLLDALEHAPGSCTDCSAHPAVWPGIETAYAYYRTPRLAALRERGAPYGVPGDDTFAGFTSLMQPAGAR</sequence>
<evidence type="ECO:0000313" key="5">
    <source>
        <dbReference type="Proteomes" id="UP001501243"/>
    </source>
</evidence>
<dbReference type="InterPro" id="IPR008929">
    <property type="entry name" value="Chondroitin_lyas"/>
</dbReference>